<gene>
    <name evidence="2" type="ORF">VP01_61g3</name>
</gene>
<organism evidence="2 3">
    <name type="scientific">Puccinia sorghi</name>
    <dbReference type="NCBI Taxonomy" id="27349"/>
    <lineage>
        <taxon>Eukaryota</taxon>
        <taxon>Fungi</taxon>
        <taxon>Dikarya</taxon>
        <taxon>Basidiomycota</taxon>
        <taxon>Pucciniomycotina</taxon>
        <taxon>Pucciniomycetes</taxon>
        <taxon>Pucciniales</taxon>
        <taxon>Pucciniaceae</taxon>
        <taxon>Puccinia</taxon>
    </lineage>
</organism>
<feature type="compositionally biased region" description="Basic and acidic residues" evidence="1">
    <location>
        <begin position="255"/>
        <end position="272"/>
    </location>
</feature>
<evidence type="ECO:0000313" key="2">
    <source>
        <dbReference type="EMBL" id="KNZ47715.1"/>
    </source>
</evidence>
<dbReference type="AlphaFoldDB" id="A0A0L6UIR9"/>
<comment type="caution">
    <text evidence="2">The sequence shown here is derived from an EMBL/GenBank/DDBJ whole genome shotgun (WGS) entry which is preliminary data.</text>
</comment>
<feature type="region of interest" description="Disordered" evidence="1">
    <location>
        <begin position="242"/>
        <end position="274"/>
    </location>
</feature>
<evidence type="ECO:0000256" key="1">
    <source>
        <dbReference type="SAM" id="MobiDB-lite"/>
    </source>
</evidence>
<dbReference type="EMBL" id="LAVV01011497">
    <property type="protein sequence ID" value="KNZ47715.1"/>
    <property type="molecule type" value="Genomic_DNA"/>
</dbReference>
<sequence length="358" mass="40419">MASHGPSLTSPLCKSHQGQNGLCAKKCIKTCRTIRLHQKCFGEHKELQVALINYDALMTHQCLGSLSQKSSVEILSANTERLTAVCDASVLYHGLSATNMLLSWLWNFNCINIIHEIIHTEPITTLKGGNDCMLPGHKPVVISTKIRTRAFPPFDSCYLGVAMELLLWYKLSLIEQNQQERLTCSMETHSKENITLSRGLDQTKKSYTCLGASNTQPSLGFKTQPSQGQDFQAITTFLKDYQRQKQTGNRKGERKGKETRAERKGREAEKKRWSGKITNKKKKLIISLGRMVWSIKMERPIVAEREIGETGYFTMWQGVLDVLHHVSNPEQLKILNKYFSAAARASASEHNTKNLHTN</sequence>
<dbReference type="Proteomes" id="UP000037035">
    <property type="component" value="Unassembled WGS sequence"/>
</dbReference>
<reference evidence="2 3" key="1">
    <citation type="submission" date="2015-08" db="EMBL/GenBank/DDBJ databases">
        <title>Next Generation Sequencing and Analysis of the Genome of Puccinia sorghi L Schw, the Causal Agent of Maize Common Rust.</title>
        <authorList>
            <person name="Rochi L."/>
            <person name="Burguener G."/>
            <person name="Darino M."/>
            <person name="Turjanski A."/>
            <person name="Kreff E."/>
            <person name="Dieguez M.J."/>
            <person name="Sacco F."/>
        </authorList>
    </citation>
    <scope>NUCLEOTIDE SEQUENCE [LARGE SCALE GENOMIC DNA]</scope>
    <source>
        <strain evidence="2 3">RO10H11247</strain>
    </source>
</reference>
<protein>
    <submittedName>
        <fullName evidence="2">Uncharacterized protein</fullName>
    </submittedName>
</protein>
<dbReference type="VEuPathDB" id="FungiDB:VP01_61g3"/>
<name>A0A0L6UIR9_9BASI</name>
<accession>A0A0L6UIR9</accession>
<proteinExistence type="predicted"/>
<keyword evidence="3" id="KW-1185">Reference proteome</keyword>
<evidence type="ECO:0000313" key="3">
    <source>
        <dbReference type="Proteomes" id="UP000037035"/>
    </source>
</evidence>